<feature type="domain" description="DUF4350" evidence="2">
    <location>
        <begin position="36"/>
        <end position="242"/>
    </location>
</feature>
<feature type="transmembrane region" description="Helical" evidence="1">
    <location>
        <begin position="273"/>
        <end position="290"/>
    </location>
</feature>
<name>A0A1H7TH31_HALLR</name>
<keyword evidence="1" id="KW-0472">Membrane</keyword>
<dbReference type="Gene3D" id="3.40.50.880">
    <property type="match status" value="1"/>
</dbReference>
<dbReference type="InterPro" id="IPR029062">
    <property type="entry name" value="Class_I_gatase-like"/>
</dbReference>
<dbReference type="Pfam" id="PF14258">
    <property type="entry name" value="DUF4350"/>
    <property type="match status" value="1"/>
</dbReference>
<dbReference type="AlphaFoldDB" id="A0A1H7TH31"/>
<proteinExistence type="predicted"/>
<dbReference type="SUPFAM" id="SSF52317">
    <property type="entry name" value="Class I glutamine amidotransferase-like"/>
    <property type="match status" value="1"/>
</dbReference>
<evidence type="ECO:0000259" key="2">
    <source>
        <dbReference type="Pfam" id="PF14258"/>
    </source>
</evidence>
<dbReference type="InterPro" id="IPR025646">
    <property type="entry name" value="DUF4350"/>
</dbReference>
<dbReference type="OrthoDB" id="372296at2157"/>
<dbReference type="EMBL" id="FOAD01000009">
    <property type="protein sequence ID" value="SEL83127.1"/>
    <property type="molecule type" value="Genomic_DNA"/>
</dbReference>
<reference evidence="3 4" key="1">
    <citation type="submission" date="2016-10" db="EMBL/GenBank/DDBJ databases">
        <authorList>
            <person name="de Groot N.N."/>
        </authorList>
    </citation>
    <scope>NUCLEOTIDE SEQUENCE [LARGE SCALE GENOMIC DNA]</scope>
    <source>
        <strain evidence="3 4">CDM_5</strain>
    </source>
</reference>
<dbReference type="Proteomes" id="UP000183894">
    <property type="component" value="Unassembled WGS sequence"/>
</dbReference>
<gene>
    <name evidence="3" type="ORF">SAMN04488691_10911</name>
</gene>
<protein>
    <recommendedName>
        <fullName evidence="2">DUF4350 domain-containing protein</fullName>
    </recommendedName>
</protein>
<organism evidence="3 4">
    <name type="scientific">Haloferax larsenii</name>
    <dbReference type="NCBI Taxonomy" id="302484"/>
    <lineage>
        <taxon>Archaea</taxon>
        <taxon>Methanobacteriati</taxon>
        <taxon>Methanobacteriota</taxon>
        <taxon>Stenosarchaea group</taxon>
        <taxon>Halobacteria</taxon>
        <taxon>Halobacteriales</taxon>
        <taxon>Haloferacaceae</taxon>
        <taxon>Haloferax</taxon>
    </lineage>
</organism>
<sequence>MARLDRRFRLAIAAFALLVVVVAGVGLSTSAASFSTYNSGWDGSTGLQDVAADAGADVVVATTPARYNTTDASAAFVVAPETSYSQSEIRTIRSYVAEGGTLVVAGDFSRPANELLRGLGTESQLDGRLLRDEQHYYRSPNLTVATNVRNQSVTTNVSQLTLNYGTAIEPGNATVLASSSNFSYLDTNTNGEIDAAESLGSRAVVTRESVGNGTVVVVSDPSLFINAMVERPDNRQFVQNLVADEERVLVDASQQQTVPPLAAALLAIEESPLLTGFVGLIGVGGLGLLLRHGGIEWVRKRVREDDPDDRIPVDALAQSVAASNPEWDADDVREVIKEVINTDR</sequence>
<evidence type="ECO:0000313" key="3">
    <source>
        <dbReference type="EMBL" id="SEL83127.1"/>
    </source>
</evidence>
<keyword evidence="1" id="KW-0812">Transmembrane</keyword>
<evidence type="ECO:0000313" key="4">
    <source>
        <dbReference type="Proteomes" id="UP000183894"/>
    </source>
</evidence>
<dbReference type="RefSeq" id="WP_074795867.1">
    <property type="nucleotide sequence ID" value="NZ_FOAD01000009.1"/>
</dbReference>
<evidence type="ECO:0000256" key="1">
    <source>
        <dbReference type="SAM" id="Phobius"/>
    </source>
</evidence>
<keyword evidence="1" id="KW-1133">Transmembrane helix</keyword>
<accession>A0A1H7TH31</accession>